<dbReference type="EMBL" id="JACCBN010000001">
    <property type="protein sequence ID" value="NYD34683.1"/>
    <property type="molecule type" value="Genomic_DNA"/>
</dbReference>
<dbReference type="GO" id="GO:0046872">
    <property type="term" value="F:metal ion binding"/>
    <property type="evidence" value="ECO:0007669"/>
    <property type="project" value="InterPro"/>
</dbReference>
<dbReference type="Pfam" id="PF11716">
    <property type="entry name" value="MDMPI_N"/>
    <property type="match status" value="1"/>
</dbReference>
<keyword evidence="3" id="KW-1185">Reference proteome</keyword>
<evidence type="ECO:0000313" key="3">
    <source>
        <dbReference type="Proteomes" id="UP000535890"/>
    </source>
</evidence>
<dbReference type="InterPro" id="IPR034660">
    <property type="entry name" value="DinB/YfiT-like"/>
</dbReference>
<accession>A0A7Y9DSK4</accession>
<dbReference type="SUPFAM" id="SSF109854">
    <property type="entry name" value="DinB/YfiT-like putative metalloenzymes"/>
    <property type="match status" value="1"/>
</dbReference>
<evidence type="ECO:0000313" key="2">
    <source>
        <dbReference type="EMBL" id="NYD34683.1"/>
    </source>
</evidence>
<dbReference type="RefSeq" id="WP_179792608.1">
    <property type="nucleotide sequence ID" value="NZ_BAABHP010000003.1"/>
</dbReference>
<dbReference type="Proteomes" id="UP000535890">
    <property type="component" value="Unassembled WGS sequence"/>
</dbReference>
<dbReference type="InterPro" id="IPR024344">
    <property type="entry name" value="MDMPI_metal-binding"/>
</dbReference>
<dbReference type="Gene3D" id="1.20.120.450">
    <property type="entry name" value="dinb family like domain"/>
    <property type="match status" value="1"/>
</dbReference>
<organism evidence="2 3">
    <name type="scientific">Actinomycetospora corticicola</name>
    <dbReference type="NCBI Taxonomy" id="663602"/>
    <lineage>
        <taxon>Bacteria</taxon>
        <taxon>Bacillati</taxon>
        <taxon>Actinomycetota</taxon>
        <taxon>Actinomycetes</taxon>
        <taxon>Pseudonocardiales</taxon>
        <taxon>Pseudonocardiaceae</taxon>
        <taxon>Actinomycetospora</taxon>
    </lineage>
</organism>
<protein>
    <recommendedName>
        <fullName evidence="1">Mycothiol-dependent maleylpyruvate isomerase metal-binding domain-containing protein</fullName>
    </recommendedName>
</protein>
<name>A0A7Y9DSK4_9PSEU</name>
<reference evidence="2 3" key="1">
    <citation type="submission" date="2020-07" db="EMBL/GenBank/DDBJ databases">
        <title>Sequencing the genomes of 1000 actinobacteria strains.</title>
        <authorList>
            <person name="Klenk H.-P."/>
        </authorList>
    </citation>
    <scope>NUCLEOTIDE SEQUENCE [LARGE SCALE GENOMIC DNA]</scope>
    <source>
        <strain evidence="2 3">DSM 45772</strain>
    </source>
</reference>
<proteinExistence type="predicted"/>
<feature type="domain" description="Mycothiol-dependent maleylpyruvate isomerase metal-binding" evidence="1">
    <location>
        <begin position="20"/>
        <end position="92"/>
    </location>
</feature>
<dbReference type="AlphaFoldDB" id="A0A7Y9DSK4"/>
<comment type="caution">
    <text evidence="2">The sequence shown here is derived from an EMBL/GenBank/DDBJ whole genome shotgun (WGS) entry which is preliminary data.</text>
</comment>
<evidence type="ECO:0000259" key="1">
    <source>
        <dbReference type="Pfam" id="PF11716"/>
    </source>
</evidence>
<sequence length="229" mass="24260">MPVLLGDAYRDAHARIDTRMRSLAALDPDALGTAVPACPGWTVHAVVSHVTGLAADALSGRLTGPPDDEWTAGQVDQRLGVPVEDVLAEWAPLVGPMVAGLNDRTIGPPPCADLLVHEGDLVEALGEAVPPLGEWGAVAGLLCGGRVKGIREPGTLTVRVGDTELVGGTGDGPTATLTIDRWEFFRGVFSRRSVDQMRAWDWDGDPEPWLAPLCVFGTRTDDVPPAREH</sequence>
<gene>
    <name evidence="2" type="ORF">BJ983_000785</name>
</gene>